<keyword evidence="2" id="KW-1133">Transmembrane helix</keyword>
<feature type="transmembrane region" description="Helical" evidence="2">
    <location>
        <begin position="184"/>
        <end position="202"/>
    </location>
</feature>
<accession>A0A0N9QWX3</accession>
<protein>
    <submittedName>
        <fullName evidence="3">Uncharacterized protein</fullName>
    </submittedName>
</protein>
<name>A0A0N9QWX3_9VIRU</name>
<dbReference type="OrthoDB" id="35736at10239"/>
<feature type="transmembrane region" description="Helical" evidence="2">
    <location>
        <begin position="141"/>
        <end position="164"/>
    </location>
</feature>
<evidence type="ECO:0000313" key="4">
    <source>
        <dbReference type="Proteomes" id="UP000203826"/>
    </source>
</evidence>
<proteinExistence type="predicted"/>
<dbReference type="KEGG" id="vg:26048965"/>
<evidence type="ECO:0000313" key="3">
    <source>
        <dbReference type="EMBL" id="ALH23004.1"/>
    </source>
</evidence>
<keyword evidence="2" id="KW-0812">Transmembrane</keyword>
<organism evidence="3 4">
    <name type="scientific">Chrysochromulina ericina virus CeV-01B</name>
    <dbReference type="NCBI Taxonomy" id="3070830"/>
    <lineage>
        <taxon>Viruses</taxon>
        <taxon>Varidnaviria</taxon>
        <taxon>Bamfordvirae</taxon>
        <taxon>Nucleocytoviricota</taxon>
        <taxon>Megaviricetes</taxon>
        <taxon>Imitervirales</taxon>
        <taxon>Mesomimiviridae</taxon>
        <taxon>Tethysvirus</taxon>
        <taxon>Tethysvirus raunefjordenense</taxon>
    </lineage>
</organism>
<dbReference type="Proteomes" id="UP000203826">
    <property type="component" value="Segment"/>
</dbReference>
<sequence>MSGTTQIDQLPSTSSNPSENPVQNSLPQQPPTSDVNTENIKVENYGQQLNTEREQTGSQIPPIDYTSQLSSALKDAQAAGATVLPSKDIPLQTLSMQQDYQTKPDYVPTSDTNDYIGNILNKEKIILEQKQKQNQTDNLEYIYQSLQIPILIGIMYFLFQLPFIRKNLLTFLPNLFNKDGNPKLSGYIFNSLVFASLYTLLVKGLHYLQN</sequence>
<evidence type="ECO:0000256" key="1">
    <source>
        <dbReference type="SAM" id="MobiDB-lite"/>
    </source>
</evidence>
<dbReference type="EMBL" id="KT820662">
    <property type="protein sequence ID" value="ALH23004.1"/>
    <property type="molecule type" value="Genomic_DNA"/>
</dbReference>
<evidence type="ECO:0000256" key="2">
    <source>
        <dbReference type="SAM" id="Phobius"/>
    </source>
</evidence>
<gene>
    <name evidence="3" type="ORF">ceV_098</name>
</gene>
<keyword evidence="4" id="KW-1185">Reference proteome</keyword>
<feature type="region of interest" description="Disordered" evidence="1">
    <location>
        <begin position="1"/>
        <end position="44"/>
    </location>
</feature>
<keyword evidence="2" id="KW-0472">Membrane</keyword>
<reference evidence="3 4" key="1">
    <citation type="journal article" date="2015" name="Genome Announc.">
        <title>The 474-Kilobase-Pair Complete Genome Sequence of CeV-01B, a Virus Infecting Haptolina (Chrysochromulina) ericina (Prymnesiophyceae).</title>
        <authorList>
            <person name="Gallot-Lavallee L."/>
            <person name="Pagarete A."/>
            <person name="Legendre M."/>
            <person name="Santini S."/>
            <person name="Sandaa R.A."/>
            <person name="Himmelbauer H."/>
            <person name="Ogata H."/>
            <person name="Bratbak G."/>
            <person name="Claverie J.M."/>
        </authorList>
    </citation>
    <scope>NUCLEOTIDE SEQUENCE [LARGE SCALE GENOMIC DNA]</scope>
    <source>
        <strain evidence="3">CeV-01B</strain>
    </source>
</reference>